<dbReference type="AlphaFoldDB" id="A0AAD8PDX4"/>
<organism evidence="2 3">
    <name type="scientific">Babesia gibsoni</name>
    <dbReference type="NCBI Taxonomy" id="33632"/>
    <lineage>
        <taxon>Eukaryota</taxon>
        <taxon>Sar</taxon>
        <taxon>Alveolata</taxon>
        <taxon>Apicomplexa</taxon>
        <taxon>Aconoidasida</taxon>
        <taxon>Piroplasmida</taxon>
        <taxon>Babesiidae</taxon>
        <taxon>Babesia</taxon>
    </lineage>
</organism>
<protein>
    <submittedName>
        <fullName evidence="2">Uncharacterized protein</fullName>
    </submittedName>
</protein>
<evidence type="ECO:0000313" key="2">
    <source>
        <dbReference type="EMBL" id="KAK1443539.1"/>
    </source>
</evidence>
<accession>A0AAD8PDX4</accession>
<sequence length="528" mass="59387">MIIKFATFILALFAGQSFSQKPPAFERGVVFDLANPDLSFGLVHSRPTHGRANGTIYTPVDDNKIWKLVYDDEVIAEAPIGKYITEIIRFGHEEHSLVIVIVDGKVAAFSGINDNFTRVKVKYYRACSKYIIPDAMIRNSSYEYKKYGITLDFSKYEETQRWWMSIAKGGCKNIYPTERIRGVDKDGWRYIDDDASSDEDEEYGTDVEVIDAFCPYTSLDDYEGDISDIAFIAFQSYKGYMDSDDEDEPDHLFDGVDFDEGKKDEKEEVEFKWPSQRIILLEQTSTEKTYKVDANVRPQDGEDGQILPIRLLPDTHKRKYIFEVTVPPLETVHTLVARFFLVEGTDYVSKPPKVQTSKPDTDDHEKAADDNNAMTMSVNVSQVTLDVSEGSDDSHVDKHVEVHVGDHVDVHVDVAAADGMMEDADEPYEGETMPDIPPIDAVSLSSLEEYSAVESSHGHVGAEDALDAISLTSDGSVKSTVSGVENPIQEDYYPFEGEHISVRSDRSFRSTESEPSNVYDTKYVVEEA</sequence>
<feature type="chain" id="PRO_5042099788" evidence="1">
    <location>
        <begin position="20"/>
        <end position="528"/>
    </location>
</feature>
<gene>
    <name evidence="2" type="ORF">BgAZ_204150</name>
</gene>
<feature type="signal peptide" evidence="1">
    <location>
        <begin position="1"/>
        <end position="19"/>
    </location>
</feature>
<dbReference type="EMBL" id="JAVEPI010000002">
    <property type="protein sequence ID" value="KAK1443539.1"/>
    <property type="molecule type" value="Genomic_DNA"/>
</dbReference>
<reference evidence="2" key="1">
    <citation type="submission" date="2023-08" db="EMBL/GenBank/DDBJ databases">
        <title>Draft sequence of the Babesia gibsoni genome.</title>
        <authorList>
            <person name="Yamagishi J.Y."/>
            <person name="Xuan X.X."/>
        </authorList>
    </citation>
    <scope>NUCLEOTIDE SEQUENCE</scope>
    <source>
        <strain evidence="2">Azabu</strain>
    </source>
</reference>
<evidence type="ECO:0000313" key="3">
    <source>
        <dbReference type="Proteomes" id="UP001230268"/>
    </source>
</evidence>
<evidence type="ECO:0000256" key="1">
    <source>
        <dbReference type="SAM" id="SignalP"/>
    </source>
</evidence>
<keyword evidence="3" id="KW-1185">Reference proteome</keyword>
<keyword evidence="1" id="KW-0732">Signal</keyword>
<dbReference type="Proteomes" id="UP001230268">
    <property type="component" value="Unassembled WGS sequence"/>
</dbReference>
<name>A0AAD8PDX4_BABGI</name>
<comment type="caution">
    <text evidence="2">The sequence shown here is derived from an EMBL/GenBank/DDBJ whole genome shotgun (WGS) entry which is preliminary data.</text>
</comment>
<proteinExistence type="predicted"/>